<dbReference type="InterPro" id="IPR036068">
    <property type="entry name" value="Nicotinate_pribotase-like_C"/>
</dbReference>
<evidence type="ECO:0000256" key="1">
    <source>
        <dbReference type="ARBA" id="ARBA00003237"/>
    </source>
</evidence>
<gene>
    <name evidence="12" type="primary">nadC</name>
    <name evidence="12" type="ORF">GPUN_2296</name>
</gene>
<evidence type="ECO:0000256" key="4">
    <source>
        <dbReference type="ARBA" id="ARBA00011944"/>
    </source>
</evidence>
<sequence length="345" mass="37565">MVSQRKTASNEKTVHAQSNQSSTINQATEKKPNQAGATQQNDMSNVLIALDVMRALIEDLSAESSHYLSLNFDTTSASYQQTLDAIHNLAKQDITANLIDVSAQAQAHIITREDITVCGRQWAQMAFELIDPSLKLTWHCSDGEQIKANSILVNITGNARAILTAERTALNFLQMLSATATTTAWYAKCLTGTSTALLDTRKTIPGFRQAQKYAVRCGGGKNHRMGLYDAFLIKENHIKACGSITNAILQAKDLQSAKIVEIEVESLDELREAIAAGADIVMLDNFSTQQIQEAVSINSQRCKLEVSGNITQERLAELAKTGVDFISSGAITKHVNAVDLSLLIL</sequence>
<dbReference type="GO" id="GO:0005737">
    <property type="term" value="C:cytoplasm"/>
    <property type="evidence" value="ECO:0007669"/>
    <property type="project" value="TreeGrafter"/>
</dbReference>
<evidence type="ECO:0000256" key="3">
    <source>
        <dbReference type="ARBA" id="ARBA00009400"/>
    </source>
</evidence>
<dbReference type="InterPro" id="IPR002638">
    <property type="entry name" value="Quinolinate_PRibosylTrfase_C"/>
</dbReference>
<dbReference type="Pfam" id="PF01729">
    <property type="entry name" value="QRPTase_C"/>
    <property type="match status" value="1"/>
</dbReference>
<dbReference type="InterPro" id="IPR027277">
    <property type="entry name" value="NadC/ModD"/>
</dbReference>
<keyword evidence="5" id="KW-0662">Pyridine nucleotide biosynthesis</keyword>
<evidence type="ECO:0000259" key="10">
    <source>
        <dbReference type="Pfam" id="PF01729"/>
    </source>
</evidence>
<dbReference type="GO" id="GO:0004514">
    <property type="term" value="F:nicotinate-nucleotide diphosphorylase (carboxylating) activity"/>
    <property type="evidence" value="ECO:0007669"/>
    <property type="project" value="UniProtKB-EC"/>
</dbReference>
<reference evidence="12 13" key="1">
    <citation type="journal article" date="2012" name="J. Bacteriol.">
        <title>Genome sequence of proteorhodopsin-containing sea ice bacterium Glaciecola punicea ACAM 611T.</title>
        <authorList>
            <person name="Qin Q.-L."/>
            <person name="Xie B.-B."/>
            <person name="Shu Y.-L."/>
            <person name="Rong J.-C."/>
            <person name="Zhao D.-L."/>
            <person name="Zhang X.-Y."/>
            <person name="Chen X.-L."/>
            <person name="Zhou B.-C."/>
            <person name="Zhanga Y.-Z."/>
        </authorList>
    </citation>
    <scope>NUCLEOTIDE SEQUENCE [LARGE SCALE GENOMIC DNA]</scope>
    <source>
        <strain evidence="12 13">ACAM 611</strain>
    </source>
</reference>
<evidence type="ECO:0000256" key="5">
    <source>
        <dbReference type="ARBA" id="ARBA00022642"/>
    </source>
</evidence>
<dbReference type="SUPFAM" id="SSF51690">
    <property type="entry name" value="Nicotinate/Quinolinate PRTase C-terminal domain-like"/>
    <property type="match status" value="1"/>
</dbReference>
<dbReference type="Gene3D" id="3.20.20.70">
    <property type="entry name" value="Aldolase class I"/>
    <property type="match status" value="1"/>
</dbReference>
<keyword evidence="6 12" id="KW-0328">Glycosyltransferase</keyword>
<comment type="pathway">
    <text evidence="2">Cofactor biosynthesis; NAD(+) biosynthesis; nicotinate D-ribonucleotide from quinolinate: step 1/1.</text>
</comment>
<dbReference type="Gene3D" id="3.90.1170.20">
    <property type="entry name" value="Quinolinate phosphoribosyl transferase, N-terminal domain"/>
    <property type="match status" value="1"/>
</dbReference>
<dbReference type="PANTHER" id="PTHR32179">
    <property type="entry name" value="NICOTINATE-NUCLEOTIDE PYROPHOSPHORYLASE [CARBOXYLATING]"/>
    <property type="match status" value="1"/>
</dbReference>
<comment type="similarity">
    <text evidence="3">Belongs to the NadC/ModD family.</text>
</comment>
<dbReference type="EMBL" id="BAET01000028">
    <property type="protein sequence ID" value="GAB56411.1"/>
    <property type="molecule type" value="Genomic_DNA"/>
</dbReference>
<evidence type="ECO:0000313" key="12">
    <source>
        <dbReference type="EMBL" id="GAB56411.1"/>
    </source>
</evidence>
<dbReference type="Pfam" id="PF02749">
    <property type="entry name" value="QRPTase_N"/>
    <property type="match status" value="1"/>
</dbReference>
<dbReference type="InterPro" id="IPR004393">
    <property type="entry name" value="NadC"/>
</dbReference>
<organism evidence="12 13">
    <name type="scientific">Glaciecola punicea ACAM 611</name>
    <dbReference type="NCBI Taxonomy" id="1121923"/>
    <lineage>
        <taxon>Bacteria</taxon>
        <taxon>Pseudomonadati</taxon>
        <taxon>Pseudomonadota</taxon>
        <taxon>Gammaproteobacteria</taxon>
        <taxon>Alteromonadales</taxon>
        <taxon>Alteromonadaceae</taxon>
        <taxon>Glaciecola</taxon>
    </lineage>
</organism>
<evidence type="ECO:0000256" key="6">
    <source>
        <dbReference type="ARBA" id="ARBA00022676"/>
    </source>
</evidence>
<reference evidence="12 13" key="2">
    <citation type="journal article" date="2017" name="Antonie Van Leeuwenhoek">
        <title>Rhizobium rhizosphaerae sp. nov., a novel species isolated from rice rhizosphere.</title>
        <authorList>
            <person name="Zhao J.J."/>
            <person name="Zhang J."/>
            <person name="Zhang R.J."/>
            <person name="Zhang C.W."/>
            <person name="Yin H.Q."/>
            <person name="Zhang X.X."/>
        </authorList>
    </citation>
    <scope>NUCLEOTIDE SEQUENCE [LARGE SCALE GENOMIC DNA]</scope>
    <source>
        <strain evidence="12 13">ACAM 611</strain>
    </source>
</reference>
<dbReference type="Proteomes" id="UP000053586">
    <property type="component" value="Unassembled WGS sequence"/>
</dbReference>
<dbReference type="InterPro" id="IPR022412">
    <property type="entry name" value="Quinolinate_PRibosylTrfase_N"/>
</dbReference>
<dbReference type="EC" id="2.4.2.19" evidence="4"/>
<dbReference type="InterPro" id="IPR037128">
    <property type="entry name" value="Quinolinate_PRibosylTase_N_sf"/>
</dbReference>
<dbReference type="PANTHER" id="PTHR32179:SF3">
    <property type="entry name" value="NICOTINATE-NUCLEOTIDE PYROPHOSPHORYLASE [CARBOXYLATING]"/>
    <property type="match status" value="1"/>
</dbReference>
<keyword evidence="7 12" id="KW-0808">Transferase</keyword>
<feature type="compositionally biased region" description="Polar residues" evidence="9">
    <location>
        <begin position="15"/>
        <end position="27"/>
    </location>
</feature>
<comment type="function">
    <text evidence="1">Involved in the catabolism of quinolinic acid (QA).</text>
</comment>
<evidence type="ECO:0000256" key="7">
    <source>
        <dbReference type="ARBA" id="ARBA00022679"/>
    </source>
</evidence>
<dbReference type="GO" id="GO:0034213">
    <property type="term" value="P:quinolinate catabolic process"/>
    <property type="evidence" value="ECO:0007669"/>
    <property type="project" value="TreeGrafter"/>
</dbReference>
<feature type="domain" description="Quinolinate phosphoribosyl transferase C-terminal" evidence="10">
    <location>
        <begin position="180"/>
        <end position="342"/>
    </location>
</feature>
<dbReference type="STRING" id="56804.BAE46_05330"/>
<comment type="caution">
    <text evidence="12">The sequence shown here is derived from an EMBL/GenBank/DDBJ whole genome shotgun (WGS) entry which is preliminary data.</text>
</comment>
<keyword evidence="13" id="KW-1185">Reference proteome</keyword>
<evidence type="ECO:0000256" key="9">
    <source>
        <dbReference type="SAM" id="MobiDB-lite"/>
    </source>
</evidence>
<dbReference type="NCBIfam" id="TIGR00078">
    <property type="entry name" value="nadC"/>
    <property type="match status" value="1"/>
</dbReference>
<evidence type="ECO:0000256" key="8">
    <source>
        <dbReference type="ARBA" id="ARBA00033102"/>
    </source>
</evidence>
<dbReference type="InterPro" id="IPR013785">
    <property type="entry name" value="Aldolase_TIM"/>
</dbReference>
<evidence type="ECO:0000256" key="2">
    <source>
        <dbReference type="ARBA" id="ARBA00004893"/>
    </source>
</evidence>
<feature type="region of interest" description="Disordered" evidence="9">
    <location>
        <begin position="1"/>
        <end position="39"/>
    </location>
</feature>
<accession>H5TDN4</accession>
<evidence type="ECO:0000259" key="11">
    <source>
        <dbReference type="Pfam" id="PF02749"/>
    </source>
</evidence>
<dbReference type="FunFam" id="3.20.20.70:FF:000030">
    <property type="entry name" value="Nicotinate-nucleotide pyrophosphorylase, carboxylating"/>
    <property type="match status" value="1"/>
</dbReference>
<dbReference type="UniPathway" id="UPA00253">
    <property type="reaction ID" value="UER00331"/>
</dbReference>
<name>H5TDN4_9ALTE</name>
<proteinExistence type="inferred from homology"/>
<protein>
    <recommendedName>
        <fullName evidence="4">nicotinate-nucleotide diphosphorylase (carboxylating)</fullName>
        <ecNumber evidence="4">2.4.2.19</ecNumber>
    </recommendedName>
    <alternativeName>
        <fullName evidence="8">Quinolinate phosphoribosyltransferase [decarboxylating]</fullName>
    </alternativeName>
</protein>
<dbReference type="GO" id="GO:0009435">
    <property type="term" value="P:NAD+ biosynthetic process"/>
    <property type="evidence" value="ECO:0007669"/>
    <property type="project" value="UniProtKB-UniPathway"/>
</dbReference>
<dbReference type="SUPFAM" id="SSF54675">
    <property type="entry name" value="Nicotinate/Quinolinate PRTase N-terminal domain-like"/>
    <property type="match status" value="1"/>
</dbReference>
<dbReference type="eggNOG" id="COG0157">
    <property type="taxonomic scope" value="Bacteria"/>
</dbReference>
<dbReference type="CDD" id="cd01572">
    <property type="entry name" value="QPRTase"/>
    <property type="match status" value="1"/>
</dbReference>
<evidence type="ECO:0000313" key="13">
    <source>
        <dbReference type="Proteomes" id="UP000053586"/>
    </source>
</evidence>
<feature type="domain" description="Quinolinate phosphoribosyl transferase N-terminal" evidence="11">
    <location>
        <begin position="93"/>
        <end position="177"/>
    </location>
</feature>
<dbReference type="AlphaFoldDB" id="H5TDN4"/>